<dbReference type="EMBL" id="AHON02000027">
    <property type="protein sequence ID" value="EKO34779.1"/>
    <property type="molecule type" value="Genomic_DNA"/>
</dbReference>
<reference evidence="1" key="1">
    <citation type="submission" date="2012-10" db="EMBL/GenBank/DDBJ databases">
        <authorList>
            <person name="Harkins D.M."/>
            <person name="Durkin A.S."/>
            <person name="Brinkac L.M."/>
            <person name="Haft D.H."/>
            <person name="Selengut J.D."/>
            <person name="Sanka R."/>
            <person name="DePew J."/>
            <person name="Purushe J."/>
            <person name="Matthias M.A."/>
            <person name="Vinetz J.M."/>
            <person name="Sutton G.G."/>
            <person name="Nierman W.C."/>
            <person name="Fouts D.E."/>
        </authorList>
    </citation>
    <scope>NUCLEOTIDE SEQUENCE [LARGE SCALE GENOMIC DNA]</scope>
    <source>
        <strain evidence="1">MOR084</strain>
    </source>
</reference>
<proteinExistence type="predicted"/>
<dbReference type="AlphaFoldDB" id="A0A0E2BHX8"/>
<evidence type="ECO:0000313" key="1">
    <source>
        <dbReference type="EMBL" id="EKO34779.1"/>
    </source>
</evidence>
<gene>
    <name evidence="1" type="ORF">LEP1GSC179_1614</name>
</gene>
<comment type="caution">
    <text evidence="1">The sequence shown here is derived from an EMBL/GenBank/DDBJ whole genome shotgun (WGS) entry which is preliminary data.</text>
</comment>
<protein>
    <submittedName>
        <fullName evidence="1">Uncharacterized protein</fullName>
    </submittedName>
</protein>
<evidence type="ECO:0000313" key="2">
    <source>
        <dbReference type="Proteomes" id="UP000006329"/>
    </source>
</evidence>
<name>A0A0E2BHX8_9LEPT</name>
<sequence>MVGIRKVKHTLRPSLFFSYIREKHSLEFGYSILILRVFVEGSRIFQRKQ</sequence>
<organism evidence="1 2">
    <name type="scientific">Leptospira santarosai str. MOR084</name>
    <dbReference type="NCBI Taxonomy" id="1049984"/>
    <lineage>
        <taxon>Bacteria</taxon>
        <taxon>Pseudomonadati</taxon>
        <taxon>Spirochaetota</taxon>
        <taxon>Spirochaetia</taxon>
        <taxon>Leptospirales</taxon>
        <taxon>Leptospiraceae</taxon>
        <taxon>Leptospira</taxon>
    </lineage>
</organism>
<accession>A0A0E2BHX8</accession>
<dbReference type="Proteomes" id="UP000006329">
    <property type="component" value="Unassembled WGS sequence"/>
</dbReference>
<keyword evidence="2" id="KW-1185">Reference proteome</keyword>